<dbReference type="InterPro" id="IPR020013">
    <property type="entry name" value="Flagellar_FlgE/F/G"/>
</dbReference>
<evidence type="ECO:0000313" key="10">
    <source>
        <dbReference type="Proteomes" id="UP000259273"/>
    </source>
</evidence>
<keyword evidence="9" id="KW-0969">Cilium</keyword>
<dbReference type="InterPro" id="IPR053967">
    <property type="entry name" value="LlgE_F_G-like_D1"/>
</dbReference>
<organism evidence="9 10">
    <name type="scientific">Haliea salexigens</name>
    <dbReference type="NCBI Taxonomy" id="287487"/>
    <lineage>
        <taxon>Bacteria</taxon>
        <taxon>Pseudomonadati</taxon>
        <taxon>Pseudomonadota</taxon>
        <taxon>Gammaproteobacteria</taxon>
        <taxon>Cellvibrionales</taxon>
        <taxon>Halieaceae</taxon>
        <taxon>Haliea</taxon>
    </lineage>
</organism>
<evidence type="ECO:0000259" key="8">
    <source>
        <dbReference type="Pfam" id="PF22692"/>
    </source>
</evidence>
<dbReference type="STRING" id="1121937.GCA_000423125_00688"/>
<dbReference type="Pfam" id="PF06429">
    <property type="entry name" value="Flg_bbr_C"/>
    <property type="match status" value="1"/>
</dbReference>
<accession>A0A3C1KN10</accession>
<keyword evidence="3 6" id="KW-0975">Bacterial flagellum</keyword>
<dbReference type="GO" id="GO:0030694">
    <property type="term" value="C:bacterial-type flagellum basal body, rod"/>
    <property type="evidence" value="ECO:0007669"/>
    <property type="project" value="UniProtKB-UniRule"/>
</dbReference>
<name>A0A3C1KN10_9GAMM</name>
<gene>
    <name evidence="9" type="primary">flgF</name>
    <name evidence="9" type="ORF">DCP75_07680</name>
</gene>
<evidence type="ECO:0000256" key="6">
    <source>
        <dbReference type="RuleBase" id="RU362116"/>
    </source>
</evidence>
<dbReference type="NCBIfam" id="TIGR03506">
    <property type="entry name" value="FlgEFG_subfam"/>
    <property type="match status" value="1"/>
</dbReference>
<dbReference type="NCBIfam" id="NF009280">
    <property type="entry name" value="PRK12640.1"/>
    <property type="match status" value="1"/>
</dbReference>
<feature type="domain" description="Flagellar basal-body/hook protein C-terminal" evidence="7">
    <location>
        <begin position="198"/>
        <end position="242"/>
    </location>
</feature>
<dbReference type="Pfam" id="PF22692">
    <property type="entry name" value="LlgE_F_G_D1"/>
    <property type="match status" value="1"/>
</dbReference>
<comment type="caution">
    <text evidence="9">The sequence shown here is derived from an EMBL/GenBank/DDBJ whole genome shotgun (WGS) entry which is preliminary data.</text>
</comment>
<dbReference type="NCBIfam" id="TIGR02490">
    <property type="entry name" value="flgF"/>
    <property type="match status" value="1"/>
</dbReference>
<feature type="domain" description="Flagellar hook protein FlgE/F/G-like D1" evidence="8">
    <location>
        <begin position="81"/>
        <end position="145"/>
    </location>
</feature>
<dbReference type="SUPFAM" id="SSF117143">
    <property type="entry name" value="Flagellar hook protein flgE"/>
    <property type="match status" value="1"/>
</dbReference>
<evidence type="ECO:0000256" key="2">
    <source>
        <dbReference type="ARBA" id="ARBA00009677"/>
    </source>
</evidence>
<evidence type="ECO:0000256" key="4">
    <source>
        <dbReference type="ARBA" id="ARBA00038560"/>
    </source>
</evidence>
<keyword evidence="9" id="KW-0966">Cell projection</keyword>
<protein>
    <recommendedName>
        <fullName evidence="5 6">Flagellar basal-body rod protein FlgF</fullName>
    </recommendedName>
</protein>
<comment type="similarity">
    <text evidence="2 6">Belongs to the flagella basal body rod proteins family.</text>
</comment>
<evidence type="ECO:0000256" key="3">
    <source>
        <dbReference type="ARBA" id="ARBA00023143"/>
    </source>
</evidence>
<dbReference type="InterPro" id="IPR037925">
    <property type="entry name" value="FlgE/F/G-like"/>
</dbReference>
<dbReference type="Proteomes" id="UP000259273">
    <property type="component" value="Unassembled WGS sequence"/>
</dbReference>
<evidence type="ECO:0000256" key="1">
    <source>
        <dbReference type="ARBA" id="ARBA00004117"/>
    </source>
</evidence>
<proteinExistence type="inferred from homology"/>
<comment type="subunit">
    <text evidence="4 6">The basal body constitutes a major portion of the flagellar organelle and consists of five rings (E,L,P,S, and M) mounted on a central rod. The rod consists of about 26 subunits of FlgG in the distal portion, and FlgB, FlgC and FlgF are thought to build up the proximal portion of the rod with about 6 subunits each.</text>
</comment>
<comment type="subcellular location">
    <subcellularLocation>
        <location evidence="1 6">Bacterial flagellum basal body</location>
    </subcellularLocation>
</comment>
<evidence type="ECO:0000313" key="9">
    <source>
        <dbReference type="EMBL" id="HAN27586.1"/>
    </source>
</evidence>
<dbReference type="InterPro" id="IPR010930">
    <property type="entry name" value="Flg_bb/hook_C_dom"/>
</dbReference>
<dbReference type="EMBL" id="DMND01000106">
    <property type="protein sequence ID" value="HAN27586.1"/>
    <property type="molecule type" value="Genomic_DNA"/>
</dbReference>
<keyword evidence="9" id="KW-0282">Flagellum</keyword>
<evidence type="ECO:0000256" key="5">
    <source>
        <dbReference type="ARBA" id="ARBA00040228"/>
    </source>
</evidence>
<dbReference type="GO" id="GO:0071978">
    <property type="term" value="P:bacterial-type flagellum-dependent swarming motility"/>
    <property type="evidence" value="ECO:0007669"/>
    <property type="project" value="TreeGrafter"/>
</dbReference>
<evidence type="ECO:0000259" key="7">
    <source>
        <dbReference type="Pfam" id="PF06429"/>
    </source>
</evidence>
<dbReference type="AlphaFoldDB" id="A0A3C1KN10"/>
<dbReference type="PANTHER" id="PTHR30435:SF18">
    <property type="entry name" value="FLAGELLAR BASAL-BODY ROD PROTEIN FLGF"/>
    <property type="match status" value="1"/>
</dbReference>
<dbReference type="InterPro" id="IPR012836">
    <property type="entry name" value="FlgF"/>
</dbReference>
<dbReference type="PANTHER" id="PTHR30435">
    <property type="entry name" value="FLAGELLAR PROTEIN"/>
    <property type="match status" value="1"/>
</dbReference>
<reference evidence="9 10" key="1">
    <citation type="journal article" date="2018" name="Nat. Biotechnol.">
        <title>A standardized bacterial taxonomy based on genome phylogeny substantially revises the tree of life.</title>
        <authorList>
            <person name="Parks D.H."/>
            <person name="Chuvochina M."/>
            <person name="Waite D.W."/>
            <person name="Rinke C."/>
            <person name="Skarshewski A."/>
            <person name="Chaumeil P.A."/>
            <person name="Hugenholtz P."/>
        </authorList>
    </citation>
    <scope>NUCLEOTIDE SEQUENCE [LARGE SCALE GENOMIC DNA]</scope>
    <source>
        <strain evidence="9">UBA9158</strain>
    </source>
</reference>
<sequence>MDHFVYIAASGAQEMMLAQAANSHNLANASTPGFKADMVSAESRYLDGVGADSRVYTIEKRKGTDLAPGSLEQTGRDLDVAIVGEGWMAVQAPDGTEALTRRGDLRVDAFGQLLNGAGQPVLGERGPIALPPFSSLTVGADGTVSIVPLGEQINAVAVLDRIKLVNPPAEQIDKGADGLLRLDDGLASEPAADVRLASGMLESSNVNPVSAMVQMIELSRQYEMHVRMMSTAQELDTASTQLMRLE</sequence>